<evidence type="ECO:0000313" key="2">
    <source>
        <dbReference type="Proteomes" id="UP000826212"/>
    </source>
</evidence>
<keyword evidence="2" id="KW-1185">Reference proteome</keyword>
<proteinExistence type="predicted"/>
<organism evidence="1 2">
    <name type="scientific">Halosquirtibacter laminarini</name>
    <dbReference type="NCBI Taxonomy" id="3374600"/>
    <lineage>
        <taxon>Bacteria</taxon>
        <taxon>Pseudomonadati</taxon>
        <taxon>Bacteroidota</taxon>
        <taxon>Bacteroidia</taxon>
        <taxon>Marinilabiliales</taxon>
        <taxon>Prolixibacteraceae</taxon>
        <taxon>Halosquirtibacter</taxon>
    </lineage>
</organism>
<accession>A0AC61NFZ8</accession>
<dbReference type="EMBL" id="CP081303">
    <property type="protein sequence ID" value="QZE14542.1"/>
    <property type="molecule type" value="Genomic_DNA"/>
</dbReference>
<protein>
    <submittedName>
        <fullName evidence="1">Biotin/lipoyl-binding protein</fullName>
    </submittedName>
</protein>
<dbReference type="Proteomes" id="UP000826212">
    <property type="component" value="Chromosome"/>
</dbReference>
<reference evidence="1" key="1">
    <citation type="submission" date="2021-08" db="EMBL/GenBank/DDBJ databases">
        <title>Novel anaerobic bacterium isolated from sea squirt in East Sea, Republic of Korea.</title>
        <authorList>
            <person name="Nguyen T.H."/>
            <person name="Li Z."/>
            <person name="Lee Y.-J."/>
            <person name="Ko J."/>
            <person name="Kim S.-G."/>
        </authorList>
    </citation>
    <scope>NUCLEOTIDE SEQUENCE</scope>
    <source>
        <strain evidence="1">KCTC 25031</strain>
    </source>
</reference>
<sequence length="172" mass="19216">MITRKRRTNNFYVGGENEYKFVEELGELKSLNGEKISIGTDFSNEEIVLTLDGTEHKAQIVSIKKNKCTVLVNGNSYNFVIDTEISKRRKEILARDEDEKEQEVLAPIPGKIVDVFVAKGQNVEAGQIILTLEAMKMQNEILAPISGVVTELNIKPEQVVVAGHKMAIIEVM</sequence>
<gene>
    <name evidence="1" type="ORF">K4L44_01335</name>
</gene>
<evidence type="ECO:0000313" key="1">
    <source>
        <dbReference type="EMBL" id="QZE14542.1"/>
    </source>
</evidence>
<name>A0AC61NFZ8_9BACT</name>